<evidence type="ECO:0000313" key="3">
    <source>
        <dbReference type="Proteomes" id="UP000324222"/>
    </source>
</evidence>
<evidence type="ECO:0000256" key="1">
    <source>
        <dbReference type="SAM" id="MobiDB-lite"/>
    </source>
</evidence>
<dbReference type="EMBL" id="VSRR010010173">
    <property type="protein sequence ID" value="MPC51431.1"/>
    <property type="molecule type" value="Genomic_DNA"/>
</dbReference>
<dbReference type="AlphaFoldDB" id="A0A5B7FVB4"/>
<accession>A0A5B7FVB4</accession>
<keyword evidence="3" id="KW-1185">Reference proteome</keyword>
<name>A0A5B7FVB4_PORTR</name>
<feature type="compositionally biased region" description="Low complexity" evidence="1">
    <location>
        <begin position="11"/>
        <end position="23"/>
    </location>
</feature>
<evidence type="ECO:0000313" key="2">
    <source>
        <dbReference type="EMBL" id="MPC51431.1"/>
    </source>
</evidence>
<proteinExistence type="predicted"/>
<feature type="region of interest" description="Disordered" evidence="1">
    <location>
        <begin position="1"/>
        <end position="26"/>
    </location>
</feature>
<dbReference type="Proteomes" id="UP000324222">
    <property type="component" value="Unassembled WGS sequence"/>
</dbReference>
<sequence>MLWPSVRVTSRKTGVSKSSGGSKRLTRTKIDGNCSVHTFISNSASKISVLEFIMSFLASS</sequence>
<gene>
    <name evidence="2" type="ORF">E2C01_045276</name>
</gene>
<reference evidence="2 3" key="1">
    <citation type="submission" date="2019-05" db="EMBL/GenBank/DDBJ databases">
        <title>Another draft genome of Portunus trituberculatus and its Hox gene families provides insights of decapod evolution.</title>
        <authorList>
            <person name="Jeong J.-H."/>
            <person name="Song I."/>
            <person name="Kim S."/>
            <person name="Choi T."/>
            <person name="Kim D."/>
            <person name="Ryu S."/>
            <person name="Kim W."/>
        </authorList>
    </citation>
    <scope>NUCLEOTIDE SEQUENCE [LARGE SCALE GENOMIC DNA]</scope>
    <source>
        <tissue evidence="2">Muscle</tissue>
    </source>
</reference>
<protein>
    <submittedName>
        <fullName evidence="2">Uncharacterized protein</fullName>
    </submittedName>
</protein>
<comment type="caution">
    <text evidence="2">The sequence shown here is derived from an EMBL/GenBank/DDBJ whole genome shotgun (WGS) entry which is preliminary data.</text>
</comment>
<organism evidence="2 3">
    <name type="scientific">Portunus trituberculatus</name>
    <name type="common">Swimming crab</name>
    <name type="synonym">Neptunus trituberculatus</name>
    <dbReference type="NCBI Taxonomy" id="210409"/>
    <lineage>
        <taxon>Eukaryota</taxon>
        <taxon>Metazoa</taxon>
        <taxon>Ecdysozoa</taxon>
        <taxon>Arthropoda</taxon>
        <taxon>Crustacea</taxon>
        <taxon>Multicrustacea</taxon>
        <taxon>Malacostraca</taxon>
        <taxon>Eumalacostraca</taxon>
        <taxon>Eucarida</taxon>
        <taxon>Decapoda</taxon>
        <taxon>Pleocyemata</taxon>
        <taxon>Brachyura</taxon>
        <taxon>Eubrachyura</taxon>
        <taxon>Portunoidea</taxon>
        <taxon>Portunidae</taxon>
        <taxon>Portuninae</taxon>
        <taxon>Portunus</taxon>
    </lineage>
</organism>